<dbReference type="Proteomes" id="UP000606786">
    <property type="component" value="Unassembled WGS sequence"/>
</dbReference>
<sequence>MWQQHKIAMDHDLQNSPALADWANACSLVLLLQNKFFAYLPLAFGLLLFLFLQCVQLYRKTQQRTSMLRLTKIICPGTLAVFGGGQHVVNIVVVYIIIKYI</sequence>
<feature type="transmembrane region" description="Helical" evidence="1">
    <location>
        <begin position="79"/>
        <end position="98"/>
    </location>
</feature>
<reference evidence="2" key="1">
    <citation type="submission" date="2020-11" db="EMBL/GenBank/DDBJ databases">
        <authorList>
            <person name="Whitehead M."/>
        </authorList>
    </citation>
    <scope>NUCLEOTIDE SEQUENCE</scope>
    <source>
        <strain evidence="2">EGII</strain>
    </source>
</reference>
<proteinExistence type="predicted"/>
<evidence type="ECO:0000313" key="3">
    <source>
        <dbReference type="Proteomes" id="UP000606786"/>
    </source>
</evidence>
<evidence type="ECO:0000313" key="2">
    <source>
        <dbReference type="EMBL" id="CAD6997960.1"/>
    </source>
</evidence>
<gene>
    <name evidence="2" type="ORF">CCAP1982_LOCUS6578</name>
</gene>
<keyword evidence="1" id="KW-0472">Membrane</keyword>
<feature type="transmembrane region" description="Helical" evidence="1">
    <location>
        <begin position="36"/>
        <end position="58"/>
    </location>
</feature>
<organism evidence="2 3">
    <name type="scientific">Ceratitis capitata</name>
    <name type="common">Mediterranean fruit fly</name>
    <name type="synonym">Tephritis capitata</name>
    <dbReference type="NCBI Taxonomy" id="7213"/>
    <lineage>
        <taxon>Eukaryota</taxon>
        <taxon>Metazoa</taxon>
        <taxon>Ecdysozoa</taxon>
        <taxon>Arthropoda</taxon>
        <taxon>Hexapoda</taxon>
        <taxon>Insecta</taxon>
        <taxon>Pterygota</taxon>
        <taxon>Neoptera</taxon>
        <taxon>Endopterygota</taxon>
        <taxon>Diptera</taxon>
        <taxon>Brachycera</taxon>
        <taxon>Muscomorpha</taxon>
        <taxon>Tephritoidea</taxon>
        <taxon>Tephritidae</taxon>
        <taxon>Ceratitis</taxon>
        <taxon>Ceratitis</taxon>
    </lineage>
</organism>
<evidence type="ECO:0000256" key="1">
    <source>
        <dbReference type="SAM" id="Phobius"/>
    </source>
</evidence>
<dbReference type="AlphaFoldDB" id="A0A811UGZ4"/>
<keyword evidence="3" id="KW-1185">Reference proteome</keyword>
<keyword evidence="1" id="KW-0812">Transmembrane</keyword>
<protein>
    <submittedName>
        <fullName evidence="2">(Mediterranean fruit fly) hypothetical protein</fullName>
    </submittedName>
</protein>
<accession>A0A811UGZ4</accession>
<comment type="caution">
    <text evidence="2">The sequence shown here is derived from an EMBL/GenBank/DDBJ whole genome shotgun (WGS) entry which is preliminary data.</text>
</comment>
<name>A0A811UGZ4_CERCA</name>
<dbReference type="EMBL" id="CAJHJT010000012">
    <property type="protein sequence ID" value="CAD6997960.1"/>
    <property type="molecule type" value="Genomic_DNA"/>
</dbReference>
<keyword evidence="1" id="KW-1133">Transmembrane helix</keyword>